<dbReference type="GO" id="GO:0015074">
    <property type="term" value="P:DNA integration"/>
    <property type="evidence" value="ECO:0007669"/>
    <property type="project" value="UniProtKB-KW"/>
</dbReference>
<keyword evidence="2" id="KW-0229">DNA integration</keyword>
<dbReference type="SMART" id="SM00857">
    <property type="entry name" value="Resolvase"/>
    <property type="match status" value="1"/>
</dbReference>
<evidence type="ECO:0000256" key="5">
    <source>
        <dbReference type="PIRSR" id="PIRSR606118-50"/>
    </source>
</evidence>
<dbReference type="Proteomes" id="UP000664398">
    <property type="component" value="Unassembled WGS sequence"/>
</dbReference>
<keyword evidence="3" id="KW-0238">DNA-binding</keyword>
<evidence type="ECO:0000259" key="7">
    <source>
        <dbReference type="PROSITE" id="PS51736"/>
    </source>
</evidence>
<dbReference type="PROSITE" id="PS00398">
    <property type="entry name" value="RECOMBINASES_2"/>
    <property type="match status" value="1"/>
</dbReference>
<sequence length="198" mass="21472">MSNIIGYARVSTREQNPEAQEAELRAAGAVRVFVDRGESSRIASRPEWNACLDYLNAGDTLVIRALDRVAGTEQLAIELIRDLGRRGVRLRSLTEPFLDVDTSTPMGEAIVGIMAVLAQLRVSTIRENTHRGLAHARAQGRVGGRPTVMTPERVEAAIQMREQNHSLVHIAAVLGVGKSSVSRALRNAELNTDQAASA</sequence>
<evidence type="ECO:0000313" key="8">
    <source>
        <dbReference type="EMBL" id="MBO1806608.1"/>
    </source>
</evidence>
<dbReference type="SUPFAM" id="SSF46689">
    <property type="entry name" value="Homeodomain-like"/>
    <property type="match status" value="1"/>
</dbReference>
<feature type="domain" description="Resolvase/invertase-type recombinase catalytic" evidence="7">
    <location>
        <begin position="3"/>
        <end position="140"/>
    </location>
</feature>
<organism evidence="8 9">
    <name type="scientific">Leucobacter ruminantium</name>
    <dbReference type="NCBI Taxonomy" id="1289170"/>
    <lineage>
        <taxon>Bacteria</taxon>
        <taxon>Bacillati</taxon>
        <taxon>Actinomycetota</taxon>
        <taxon>Actinomycetes</taxon>
        <taxon>Micrococcales</taxon>
        <taxon>Microbacteriaceae</taxon>
        <taxon>Leucobacter</taxon>
    </lineage>
</organism>
<dbReference type="Gene3D" id="1.10.10.60">
    <property type="entry name" value="Homeodomain-like"/>
    <property type="match status" value="1"/>
</dbReference>
<evidence type="ECO:0000256" key="6">
    <source>
        <dbReference type="PROSITE-ProRule" id="PRU10137"/>
    </source>
</evidence>
<gene>
    <name evidence="8" type="ORF">J4H91_15005</name>
</gene>
<keyword evidence="4" id="KW-0233">DNA recombination</keyword>
<proteinExistence type="inferred from homology"/>
<evidence type="ECO:0000256" key="4">
    <source>
        <dbReference type="ARBA" id="ARBA00023172"/>
    </source>
</evidence>
<dbReference type="PROSITE" id="PS00397">
    <property type="entry name" value="RECOMBINASES_1"/>
    <property type="match status" value="1"/>
</dbReference>
<dbReference type="Gene3D" id="3.40.50.1390">
    <property type="entry name" value="Resolvase, N-terminal catalytic domain"/>
    <property type="match status" value="1"/>
</dbReference>
<dbReference type="InterPro" id="IPR009057">
    <property type="entry name" value="Homeodomain-like_sf"/>
</dbReference>
<dbReference type="GO" id="GO:0003677">
    <property type="term" value="F:DNA binding"/>
    <property type="evidence" value="ECO:0007669"/>
    <property type="project" value="UniProtKB-KW"/>
</dbReference>
<dbReference type="CDD" id="cd03768">
    <property type="entry name" value="SR_ResInv"/>
    <property type="match status" value="1"/>
</dbReference>
<dbReference type="AlphaFoldDB" id="A0A939M112"/>
<dbReference type="InterPro" id="IPR050639">
    <property type="entry name" value="SSR_resolvase"/>
</dbReference>
<evidence type="ECO:0000256" key="3">
    <source>
        <dbReference type="ARBA" id="ARBA00023125"/>
    </source>
</evidence>
<evidence type="ECO:0000313" key="9">
    <source>
        <dbReference type="Proteomes" id="UP000664398"/>
    </source>
</evidence>
<dbReference type="Pfam" id="PF00239">
    <property type="entry name" value="Resolvase"/>
    <property type="match status" value="1"/>
</dbReference>
<feature type="active site" description="O-(5'-phospho-DNA)-serine intermediate" evidence="5 6">
    <location>
        <position position="11"/>
    </location>
</feature>
<evidence type="ECO:0000256" key="1">
    <source>
        <dbReference type="ARBA" id="ARBA00009913"/>
    </source>
</evidence>
<dbReference type="InterPro" id="IPR036162">
    <property type="entry name" value="Resolvase-like_N_sf"/>
</dbReference>
<name>A0A939M112_9MICO</name>
<dbReference type="RefSeq" id="WP_208047058.1">
    <property type="nucleotide sequence ID" value="NZ_JAGDYL010000045.1"/>
</dbReference>
<dbReference type="GO" id="GO:0000150">
    <property type="term" value="F:DNA strand exchange activity"/>
    <property type="evidence" value="ECO:0007669"/>
    <property type="project" value="InterPro"/>
</dbReference>
<reference evidence="8" key="1">
    <citation type="submission" date="2021-03" db="EMBL/GenBank/DDBJ databases">
        <title>Leucobacter chromiisoli sp. nov., isolated from chromium-containing soil of chemical plant.</title>
        <authorList>
            <person name="Xu Z."/>
        </authorList>
    </citation>
    <scope>NUCLEOTIDE SEQUENCE</scope>
    <source>
        <strain evidence="8">A2</strain>
    </source>
</reference>
<dbReference type="CDD" id="cd00569">
    <property type="entry name" value="HTH_Hin_like"/>
    <property type="match status" value="1"/>
</dbReference>
<dbReference type="PANTHER" id="PTHR30461">
    <property type="entry name" value="DNA-INVERTASE FROM LAMBDOID PROPHAGE"/>
    <property type="match status" value="1"/>
</dbReference>
<dbReference type="InterPro" id="IPR006119">
    <property type="entry name" value="Resolv_N"/>
</dbReference>
<dbReference type="EMBL" id="JAGDYL010000045">
    <property type="protein sequence ID" value="MBO1806608.1"/>
    <property type="molecule type" value="Genomic_DNA"/>
</dbReference>
<accession>A0A939M112</accession>
<evidence type="ECO:0000256" key="2">
    <source>
        <dbReference type="ARBA" id="ARBA00022908"/>
    </source>
</evidence>
<comment type="caution">
    <text evidence="8">The sequence shown here is derived from an EMBL/GenBank/DDBJ whole genome shotgun (WGS) entry which is preliminary data.</text>
</comment>
<dbReference type="SUPFAM" id="SSF53041">
    <property type="entry name" value="Resolvase-like"/>
    <property type="match status" value="1"/>
</dbReference>
<comment type="similarity">
    <text evidence="1">Belongs to the site-specific recombinase resolvase family.</text>
</comment>
<dbReference type="PANTHER" id="PTHR30461:SF2">
    <property type="entry name" value="SERINE RECOMBINASE PINE-RELATED"/>
    <property type="match status" value="1"/>
</dbReference>
<dbReference type="InterPro" id="IPR006118">
    <property type="entry name" value="Recombinase_CS"/>
</dbReference>
<dbReference type="PROSITE" id="PS51736">
    <property type="entry name" value="RECOMBINASES_3"/>
    <property type="match status" value="1"/>
</dbReference>
<protein>
    <submittedName>
        <fullName evidence="8">Recombinase family protein</fullName>
    </submittedName>
</protein>
<keyword evidence="9" id="KW-1185">Reference proteome</keyword>